<dbReference type="KEGG" id="nfn:NFRAN_0033"/>
<evidence type="ECO:0000313" key="2">
    <source>
        <dbReference type="Proteomes" id="UP000294299"/>
    </source>
</evidence>
<reference evidence="1 2" key="1">
    <citation type="submission" date="2019-02" db="EMBL/GenBank/DDBJ databases">
        <authorList>
            <person name="Lehtovirta-Morley E L."/>
        </authorList>
    </citation>
    <scope>NUCLEOTIDE SEQUENCE [LARGE SCALE GENOMIC DNA]</scope>
    <source>
        <strain evidence="1">NFRAN1</strain>
    </source>
</reference>
<dbReference type="GeneID" id="39419643"/>
<protein>
    <submittedName>
        <fullName evidence="1">Uncharacterized protein</fullName>
    </submittedName>
</protein>
<evidence type="ECO:0000313" key="1">
    <source>
        <dbReference type="EMBL" id="VFJ12354.1"/>
    </source>
</evidence>
<dbReference type="EMBL" id="LR216287">
    <property type="protein sequence ID" value="VFJ12354.1"/>
    <property type="molecule type" value="Genomic_DNA"/>
</dbReference>
<dbReference type="AlphaFoldDB" id="A0A484I3L6"/>
<accession>A0A484I3L6</accession>
<organism evidence="1 2">
    <name type="scientific">Candidatus Nitrosocosmicus franklandianus</name>
    <dbReference type="NCBI Taxonomy" id="1798806"/>
    <lineage>
        <taxon>Archaea</taxon>
        <taxon>Nitrososphaerota</taxon>
        <taxon>Nitrososphaeria</taxon>
        <taxon>Nitrososphaerales</taxon>
        <taxon>Nitrososphaeraceae</taxon>
        <taxon>Candidatus Nitrosocosmicus</taxon>
    </lineage>
</organism>
<dbReference type="Proteomes" id="UP000294299">
    <property type="component" value="Chromosome NFRAN"/>
</dbReference>
<name>A0A484I3L6_9ARCH</name>
<proteinExistence type="predicted"/>
<keyword evidence="2" id="KW-1185">Reference proteome</keyword>
<gene>
    <name evidence="1" type="ORF">NFRAN_0033</name>
</gene>
<sequence length="80" mass="9361">MNFPAFVLGYKISDMGSVSTVILDDLQNGDQIVTIEPYQVSNKEQIEMMKESMFQRWLYGKLPKPIKIDKNIHQERLLEE</sequence>
<dbReference type="RefSeq" id="WP_134482517.1">
    <property type="nucleotide sequence ID" value="NZ_LR216287.1"/>
</dbReference>